<feature type="active site" description="Proton donor" evidence="7">
    <location>
        <position position="98"/>
    </location>
</feature>
<evidence type="ECO:0000256" key="2">
    <source>
        <dbReference type="ARBA" id="ARBA00008847"/>
    </source>
</evidence>
<dbReference type="EMBL" id="BJVI01000003">
    <property type="protein sequence ID" value="GEL16613.1"/>
    <property type="molecule type" value="Genomic_DNA"/>
</dbReference>
<comment type="caution">
    <text evidence="10">The sequence shown here is derived from an EMBL/GenBank/DDBJ whole genome shotgun (WGS) entry which is preliminary data.</text>
</comment>
<dbReference type="HAMAP" id="MF_01215">
    <property type="entry name" value="OMPdecase_type2"/>
    <property type="match status" value="1"/>
</dbReference>
<keyword evidence="3 7" id="KW-0210">Decarboxylase</keyword>
<dbReference type="RefSeq" id="WP_084796049.1">
    <property type="nucleotide sequence ID" value="NZ_AUII01000007.1"/>
</dbReference>
<dbReference type="UniPathway" id="UPA00070">
    <property type="reaction ID" value="UER00120"/>
</dbReference>
<dbReference type="Proteomes" id="UP000321328">
    <property type="component" value="Unassembled WGS sequence"/>
</dbReference>
<evidence type="ECO:0000256" key="5">
    <source>
        <dbReference type="ARBA" id="ARBA00023239"/>
    </source>
</evidence>
<evidence type="ECO:0000256" key="6">
    <source>
        <dbReference type="ARBA" id="ARBA00049157"/>
    </source>
</evidence>
<keyword evidence="5 7" id="KW-0456">Lyase</keyword>
<dbReference type="PANTHER" id="PTHR43375:SF1">
    <property type="entry name" value="OROTIDINE 5'-PHOSPHATE DECARBOXYLASE"/>
    <property type="match status" value="1"/>
</dbReference>
<sequence>MTPRSFGHRLVAAVDAHGPLCVGIDPHPGLLAAWGLADDAAGLERFAMTALEALAGYVAVVKPQSAFFERHGSAGIAVLERLLAATAGTSTLSLLDVKRGDIGSTMDGYADAYLRVGAPLGADAVTLSPYLGLGSLAPALRAAAEAGRGVFVLARTSNPEGAEVQLADRDGRSVAQVVVDGVAGLNAGTTPLGDVGVVVGATADHGLALGGLNGAVLAPGVGAQGAAPGDVAARFAGVCGLVLPTASRSVLRAGPDPAAVRAAAQALRDEVHRAQLATGPSGGGWSCRDSGKARGARPRKPLVDPS</sequence>
<evidence type="ECO:0000259" key="9">
    <source>
        <dbReference type="SMART" id="SM00934"/>
    </source>
</evidence>
<reference evidence="10 11" key="1">
    <citation type="submission" date="2019-07" db="EMBL/GenBank/DDBJ databases">
        <title>Whole genome shotgun sequence of Pseudonocardia asaccharolytica NBRC 16224.</title>
        <authorList>
            <person name="Hosoyama A."/>
            <person name="Uohara A."/>
            <person name="Ohji S."/>
            <person name="Ichikawa N."/>
        </authorList>
    </citation>
    <scope>NUCLEOTIDE SEQUENCE [LARGE SCALE GENOMIC DNA]</scope>
    <source>
        <strain evidence="10 11">NBRC 16224</strain>
    </source>
</reference>
<dbReference type="InterPro" id="IPR011060">
    <property type="entry name" value="RibuloseP-bd_barrel"/>
</dbReference>
<dbReference type="Gene3D" id="3.20.20.70">
    <property type="entry name" value="Aldolase class I"/>
    <property type="match status" value="1"/>
</dbReference>
<dbReference type="InterPro" id="IPR011995">
    <property type="entry name" value="OMPdecase_type-2"/>
</dbReference>
<evidence type="ECO:0000256" key="8">
    <source>
        <dbReference type="SAM" id="MobiDB-lite"/>
    </source>
</evidence>
<dbReference type="SMART" id="SM00934">
    <property type="entry name" value="OMPdecase"/>
    <property type="match status" value="1"/>
</dbReference>
<comment type="similarity">
    <text evidence="2 7">Belongs to the OMP decarboxylase family. Type 2 subfamily.</text>
</comment>
<dbReference type="GO" id="GO:0004590">
    <property type="term" value="F:orotidine-5'-phosphate decarboxylase activity"/>
    <property type="evidence" value="ECO:0007669"/>
    <property type="project" value="UniProtKB-UniRule"/>
</dbReference>
<dbReference type="AlphaFoldDB" id="A0A511CWJ3"/>
<keyword evidence="11" id="KW-1185">Reference proteome</keyword>
<dbReference type="NCBIfam" id="TIGR02127">
    <property type="entry name" value="pyrF_sub2"/>
    <property type="match status" value="1"/>
</dbReference>
<dbReference type="CDD" id="cd04725">
    <property type="entry name" value="OMP_decarboxylase_like"/>
    <property type="match status" value="1"/>
</dbReference>
<protein>
    <recommendedName>
        <fullName evidence="7">Orotidine 5'-phosphate decarboxylase</fullName>
        <ecNumber evidence="7">4.1.1.23</ecNumber>
    </recommendedName>
    <alternativeName>
        <fullName evidence="7">OMP decarboxylase</fullName>
        <shortName evidence="7">OMPDCase</shortName>
        <shortName evidence="7">OMPdecase</shortName>
    </alternativeName>
</protein>
<dbReference type="GO" id="GO:0044205">
    <property type="term" value="P:'de novo' UMP biosynthetic process"/>
    <property type="evidence" value="ECO:0007669"/>
    <property type="project" value="UniProtKB-UniRule"/>
</dbReference>
<dbReference type="OrthoDB" id="9808470at2"/>
<evidence type="ECO:0000256" key="3">
    <source>
        <dbReference type="ARBA" id="ARBA00022793"/>
    </source>
</evidence>
<dbReference type="Pfam" id="PF00215">
    <property type="entry name" value="OMPdecase"/>
    <property type="match status" value="1"/>
</dbReference>
<accession>A0A511CWJ3</accession>
<keyword evidence="4 7" id="KW-0665">Pyrimidine biosynthesis</keyword>
<evidence type="ECO:0000256" key="1">
    <source>
        <dbReference type="ARBA" id="ARBA00004861"/>
    </source>
</evidence>
<comment type="pathway">
    <text evidence="1 7">Pyrimidine metabolism; UMP biosynthesis via de novo pathway; UMP from orotate: step 2/2.</text>
</comment>
<dbReference type="InterPro" id="IPR013785">
    <property type="entry name" value="Aldolase_TIM"/>
</dbReference>
<proteinExistence type="inferred from homology"/>
<feature type="region of interest" description="Disordered" evidence="8">
    <location>
        <begin position="276"/>
        <end position="306"/>
    </location>
</feature>
<gene>
    <name evidence="7 10" type="primary">pyrF</name>
    <name evidence="10" type="ORF">PA7_04500</name>
</gene>
<evidence type="ECO:0000313" key="11">
    <source>
        <dbReference type="Proteomes" id="UP000321328"/>
    </source>
</evidence>
<dbReference type="EC" id="4.1.1.23" evidence="7"/>
<dbReference type="SUPFAM" id="SSF51366">
    <property type="entry name" value="Ribulose-phoshate binding barrel"/>
    <property type="match status" value="1"/>
</dbReference>
<evidence type="ECO:0000256" key="4">
    <source>
        <dbReference type="ARBA" id="ARBA00022975"/>
    </source>
</evidence>
<organism evidence="10 11">
    <name type="scientific">Pseudonocardia asaccharolytica DSM 44247 = NBRC 16224</name>
    <dbReference type="NCBI Taxonomy" id="1123024"/>
    <lineage>
        <taxon>Bacteria</taxon>
        <taxon>Bacillati</taxon>
        <taxon>Actinomycetota</taxon>
        <taxon>Actinomycetes</taxon>
        <taxon>Pseudonocardiales</taxon>
        <taxon>Pseudonocardiaceae</taxon>
        <taxon>Pseudonocardia</taxon>
    </lineage>
</organism>
<dbReference type="InterPro" id="IPR001754">
    <property type="entry name" value="OMPdeCOase_dom"/>
</dbReference>
<dbReference type="PANTHER" id="PTHR43375">
    <property type="entry name" value="OROTIDINE 5'-PHOSPHATE DECARBOXYLASE"/>
    <property type="match status" value="1"/>
</dbReference>
<feature type="domain" description="Orotidine 5'-phosphate decarboxylase" evidence="9">
    <location>
        <begin position="19"/>
        <end position="263"/>
    </location>
</feature>
<dbReference type="GO" id="GO:0006207">
    <property type="term" value="P:'de novo' pyrimidine nucleobase biosynthetic process"/>
    <property type="evidence" value="ECO:0007669"/>
    <property type="project" value="InterPro"/>
</dbReference>
<evidence type="ECO:0000313" key="10">
    <source>
        <dbReference type="EMBL" id="GEL16613.1"/>
    </source>
</evidence>
<dbReference type="STRING" id="1123024.GCA_000423625_02158"/>
<comment type="catalytic activity">
    <reaction evidence="6 7">
        <text>orotidine 5'-phosphate + H(+) = UMP + CO2</text>
        <dbReference type="Rhea" id="RHEA:11596"/>
        <dbReference type="ChEBI" id="CHEBI:15378"/>
        <dbReference type="ChEBI" id="CHEBI:16526"/>
        <dbReference type="ChEBI" id="CHEBI:57538"/>
        <dbReference type="ChEBI" id="CHEBI:57865"/>
        <dbReference type="EC" id="4.1.1.23"/>
    </reaction>
</comment>
<evidence type="ECO:0000256" key="7">
    <source>
        <dbReference type="HAMAP-Rule" id="MF_01215"/>
    </source>
</evidence>
<name>A0A511CWJ3_9PSEU</name>